<reference evidence="2" key="1">
    <citation type="submission" date="2016-10" db="EMBL/GenBank/DDBJ databases">
        <authorList>
            <person name="Varghese N."/>
            <person name="Submissions S."/>
        </authorList>
    </citation>
    <scope>NUCLEOTIDE SEQUENCE [LARGE SCALE GENOMIC DNA]</scope>
    <source>
        <strain evidence="2">CGMCC 1.11012</strain>
    </source>
</reference>
<organism evidence="1 2">
    <name type="scientific">Paenibacillus typhae</name>
    <dbReference type="NCBI Taxonomy" id="1174501"/>
    <lineage>
        <taxon>Bacteria</taxon>
        <taxon>Bacillati</taxon>
        <taxon>Bacillota</taxon>
        <taxon>Bacilli</taxon>
        <taxon>Bacillales</taxon>
        <taxon>Paenibacillaceae</taxon>
        <taxon>Paenibacillus</taxon>
    </lineage>
</organism>
<gene>
    <name evidence="1" type="ORF">SAMN05216192_16230</name>
</gene>
<dbReference type="AlphaFoldDB" id="A0A1G9G1D1"/>
<keyword evidence="2" id="KW-1185">Reference proteome</keyword>
<accession>A0A1G9G1D1</accession>
<proteinExistence type="predicted"/>
<sequence>MMNLADMLTYADIGQLTAIAGRYQCDCKRNSKHDLIQSLLILLGSRDFMDSHIRSCKPEELRFLNTLLFDERSHFSLEDLLAAAKQATFDIPDGKDGGYREMVSRFKNGGWLFSGTSQQSKYLFQVPEDLKRRFLEQMGSYIREKVEYASEPGVYRSEGDLLAGDLLLFMRYVKENEPELNQEGALYKRYQQGLMNALQIPEPLLGKGGWRFGYGRACEHYPPRMALLYDYARHRRYISEEGFRLKLTAAGETLLAEGKTERLMQIFFFWLKLYKGAVPNLPSIVYWISKSAGEWVSISSLTEGIGWLIKPFYYDDAASILEQRVLRMMLHLGMIRLGETPDGPVIMMTPWGMEAATPRRLPK</sequence>
<evidence type="ECO:0000313" key="2">
    <source>
        <dbReference type="Proteomes" id="UP000199050"/>
    </source>
</evidence>
<name>A0A1G9G1D1_9BACL</name>
<protein>
    <submittedName>
        <fullName evidence="1">Uncharacterized protein</fullName>
    </submittedName>
</protein>
<evidence type="ECO:0000313" key="1">
    <source>
        <dbReference type="EMBL" id="SDK94419.1"/>
    </source>
</evidence>
<dbReference type="Proteomes" id="UP000199050">
    <property type="component" value="Unassembled WGS sequence"/>
</dbReference>
<dbReference type="STRING" id="1174501.SAMN05216192_16230"/>
<dbReference type="EMBL" id="FNDX01000062">
    <property type="protein sequence ID" value="SDK94419.1"/>
    <property type="molecule type" value="Genomic_DNA"/>
</dbReference>